<dbReference type="EMBL" id="UYRR01034907">
    <property type="protein sequence ID" value="VDK62694.1"/>
    <property type="molecule type" value="Genomic_DNA"/>
</dbReference>
<organism evidence="9">
    <name type="scientific">Anisakis simplex</name>
    <name type="common">Herring worm</name>
    <dbReference type="NCBI Taxonomy" id="6269"/>
    <lineage>
        <taxon>Eukaryota</taxon>
        <taxon>Metazoa</taxon>
        <taxon>Ecdysozoa</taxon>
        <taxon>Nematoda</taxon>
        <taxon>Chromadorea</taxon>
        <taxon>Rhabditida</taxon>
        <taxon>Spirurina</taxon>
        <taxon>Ascaridomorpha</taxon>
        <taxon>Ascaridoidea</taxon>
        <taxon>Anisakidae</taxon>
        <taxon>Anisakis</taxon>
        <taxon>Anisakis simplex complex</taxon>
    </lineage>
</organism>
<evidence type="ECO:0000256" key="1">
    <source>
        <dbReference type="ARBA" id="ARBA00000885"/>
    </source>
</evidence>
<evidence type="ECO:0000256" key="2">
    <source>
        <dbReference type="ARBA" id="ARBA00012485"/>
    </source>
</evidence>
<protein>
    <recommendedName>
        <fullName evidence="2">HECT-type E3 ubiquitin transferase</fullName>
        <ecNumber evidence="2">2.3.2.26</ecNumber>
    </recommendedName>
</protein>
<keyword evidence="3" id="KW-0808">Transferase</keyword>
<dbReference type="AlphaFoldDB" id="A0A0M3KCC4"/>
<name>A0A0M3KCC4_ANISI</name>
<dbReference type="SUPFAM" id="SSF56204">
    <property type="entry name" value="Hect, E3 ligase catalytic domain"/>
    <property type="match status" value="1"/>
</dbReference>
<comment type="catalytic activity">
    <reaction evidence="1">
        <text>S-ubiquitinyl-[E2 ubiquitin-conjugating enzyme]-L-cysteine + [acceptor protein]-L-lysine = [E2 ubiquitin-conjugating enzyme]-L-cysteine + N(6)-ubiquitinyl-[acceptor protein]-L-lysine.</text>
        <dbReference type="EC" id="2.3.2.26"/>
    </reaction>
</comment>
<dbReference type="GO" id="GO:0000209">
    <property type="term" value="P:protein polyubiquitination"/>
    <property type="evidence" value="ECO:0007669"/>
    <property type="project" value="InterPro"/>
</dbReference>
<evidence type="ECO:0000256" key="5">
    <source>
        <dbReference type="PROSITE-ProRule" id="PRU00104"/>
    </source>
</evidence>
<dbReference type="Gene3D" id="3.30.2160.10">
    <property type="entry name" value="Hect, E3 ligase catalytic domain"/>
    <property type="match status" value="1"/>
</dbReference>
<reference evidence="9" key="1">
    <citation type="submission" date="2017-02" db="UniProtKB">
        <authorList>
            <consortium name="WormBaseParasite"/>
        </authorList>
    </citation>
    <scope>IDENTIFICATION</scope>
</reference>
<evidence type="ECO:0000256" key="3">
    <source>
        <dbReference type="ARBA" id="ARBA00022679"/>
    </source>
</evidence>
<comment type="caution">
    <text evidence="5">Lacks conserved residue(s) required for the propagation of feature annotation.</text>
</comment>
<evidence type="ECO:0000313" key="7">
    <source>
        <dbReference type="EMBL" id="VDK62694.1"/>
    </source>
</evidence>
<accession>A0A0M3KCC4</accession>
<dbReference type="Pfam" id="PF00632">
    <property type="entry name" value="HECT"/>
    <property type="match status" value="1"/>
</dbReference>
<dbReference type="PANTHER" id="PTHR45700">
    <property type="entry name" value="UBIQUITIN-PROTEIN LIGASE E3C"/>
    <property type="match status" value="1"/>
</dbReference>
<dbReference type="Gene3D" id="3.90.1750.10">
    <property type="entry name" value="Hect, E3 ligase catalytic domains"/>
    <property type="match status" value="1"/>
</dbReference>
<dbReference type="Proteomes" id="UP000267096">
    <property type="component" value="Unassembled WGS sequence"/>
</dbReference>
<dbReference type="InterPro" id="IPR000569">
    <property type="entry name" value="HECT_dom"/>
</dbReference>
<proteinExistence type="predicted"/>
<keyword evidence="4 5" id="KW-0833">Ubl conjugation pathway</keyword>
<dbReference type="GO" id="GO:0061630">
    <property type="term" value="F:ubiquitin protein ligase activity"/>
    <property type="evidence" value="ECO:0007669"/>
    <property type="project" value="UniProtKB-EC"/>
</dbReference>
<reference evidence="7 8" key="2">
    <citation type="submission" date="2018-11" db="EMBL/GenBank/DDBJ databases">
        <authorList>
            <consortium name="Pathogen Informatics"/>
        </authorList>
    </citation>
    <scope>NUCLEOTIDE SEQUENCE [LARGE SCALE GENOMIC DNA]</scope>
</reference>
<evidence type="ECO:0000313" key="9">
    <source>
        <dbReference type="WBParaSite" id="ASIM_0001862401-mRNA-1"/>
    </source>
</evidence>
<evidence type="ECO:0000256" key="4">
    <source>
        <dbReference type="ARBA" id="ARBA00022786"/>
    </source>
</evidence>
<sequence length="397" mass="45634">MKFIALSIIRCPTDMEAAKRCFDILFEMNDNLGDFLQNAMGSVAKLCNAIEFQLRYERAWERNPAGIVHLMNLLFSLPFVQWFEFIDVGLMPLCKMCTNLGNEGQMTVASVWANFEAEWLQDHIGMLQQIDLIADENDDDGENRAARMAEIDAWAVTNTCFPLTEFINTSLSENFSVEDDFVAYKSFQNGRAFSVLPEYSFVLSLEAKQRFLIIYNRIKQRSERRHAIADAITYGVMIEPYLRLAVRRSNVVRDALDGLSAVAFDNVGNFRKQLRVYFDDEQAVDEGGVSKEFYQLITQQLFCPDYGMFIFNEKSGLYWFNSQCTFCDDEYGLIGLLFGLAIYNNILVDVRFPIALYTKLLARPAQFDELDELDPVCFAVNFLRSGFVMMTLYLVKL</sequence>
<evidence type="ECO:0000313" key="8">
    <source>
        <dbReference type="Proteomes" id="UP000267096"/>
    </source>
</evidence>
<evidence type="ECO:0000259" key="6">
    <source>
        <dbReference type="PROSITE" id="PS50237"/>
    </source>
</evidence>
<feature type="domain" description="HECT" evidence="6">
    <location>
        <begin position="266"/>
        <end position="375"/>
    </location>
</feature>
<keyword evidence="8" id="KW-1185">Reference proteome</keyword>
<dbReference type="PANTHER" id="PTHR45700:SF8">
    <property type="entry name" value="HECT-TYPE E3 UBIQUITIN TRANSFERASE"/>
    <property type="match status" value="1"/>
</dbReference>
<dbReference type="InterPro" id="IPR044611">
    <property type="entry name" value="E3A/B/C-like"/>
</dbReference>
<dbReference type="OrthoDB" id="5981550at2759"/>
<dbReference type="WBParaSite" id="ASIM_0001862401-mRNA-1">
    <property type="protein sequence ID" value="ASIM_0001862401-mRNA-1"/>
    <property type="gene ID" value="ASIM_0001862401"/>
</dbReference>
<dbReference type="InterPro" id="IPR035983">
    <property type="entry name" value="Hect_E3_ubiquitin_ligase"/>
</dbReference>
<dbReference type="EC" id="2.3.2.26" evidence="2"/>
<gene>
    <name evidence="7" type="ORF">ASIM_LOCUS18022</name>
</gene>
<dbReference type="PROSITE" id="PS50237">
    <property type="entry name" value="HECT"/>
    <property type="match status" value="1"/>
</dbReference>